<dbReference type="EMBL" id="CP068053">
    <property type="protein sequence ID" value="QQT01067.1"/>
    <property type="molecule type" value="Genomic_DNA"/>
</dbReference>
<dbReference type="AlphaFoldDB" id="A0A974NNE6"/>
<keyword evidence="2" id="KW-1185">Reference proteome</keyword>
<gene>
    <name evidence="1" type="ORF">I6J18_03950</name>
</gene>
<name>A0A974NNE6_PERPY</name>
<dbReference type="KEGG" id="ppsr:I6J18_03950"/>
<protein>
    <submittedName>
        <fullName evidence="1">Uncharacterized protein</fullName>
    </submittedName>
</protein>
<evidence type="ECO:0000313" key="1">
    <source>
        <dbReference type="EMBL" id="QQT01067.1"/>
    </source>
</evidence>
<dbReference type="Proteomes" id="UP000595254">
    <property type="component" value="Chromosome"/>
</dbReference>
<accession>A0A974NNE6</accession>
<evidence type="ECO:0000313" key="2">
    <source>
        <dbReference type="Proteomes" id="UP000595254"/>
    </source>
</evidence>
<sequence>MATLETLEERIRETERTIMNAKKGNLKNPVDVSDYETYLTYLKQKRNSKQKQLSREQAKK</sequence>
<reference evidence="1 2" key="1">
    <citation type="submission" date="2021-01" db="EMBL/GenBank/DDBJ databases">
        <title>FDA dAtabase for Regulatory Grade micrObial Sequences (FDA-ARGOS): Supporting development and validation of Infectious Disease Dx tests.</title>
        <authorList>
            <person name="Nelson B."/>
            <person name="Plummer A."/>
            <person name="Tallon L."/>
            <person name="Sadzewicz L."/>
            <person name="Zhao X."/>
            <person name="Boylan J."/>
            <person name="Ott S."/>
            <person name="Bowen H."/>
            <person name="Vavikolanu K."/>
            <person name="Mehta A."/>
            <person name="Aluvathingal J."/>
            <person name="Nadendla S."/>
            <person name="Myers T."/>
            <person name="Yan Y."/>
            <person name="Sichtig H."/>
        </authorList>
    </citation>
    <scope>NUCLEOTIDE SEQUENCE [LARGE SCALE GENOMIC DNA]</scope>
    <source>
        <strain evidence="1 2">FDAARGOS_1161</strain>
    </source>
</reference>
<dbReference type="RefSeq" id="WP_040375524.1">
    <property type="nucleotide sequence ID" value="NZ_CP068053.1"/>
</dbReference>
<proteinExistence type="predicted"/>
<organism evidence="1 2">
    <name type="scientific">Peribacillus psychrosaccharolyticus</name>
    <name type="common">Bacillus psychrosaccharolyticus</name>
    <dbReference type="NCBI Taxonomy" id="1407"/>
    <lineage>
        <taxon>Bacteria</taxon>
        <taxon>Bacillati</taxon>
        <taxon>Bacillota</taxon>
        <taxon>Bacilli</taxon>
        <taxon>Bacillales</taxon>
        <taxon>Bacillaceae</taxon>
        <taxon>Peribacillus</taxon>
    </lineage>
</organism>